<dbReference type="Pfam" id="PF00072">
    <property type="entry name" value="Response_reg"/>
    <property type="match status" value="1"/>
</dbReference>
<organism evidence="6 7">
    <name type="scientific">Larkinella knui</name>
    <dbReference type="NCBI Taxonomy" id="2025310"/>
    <lineage>
        <taxon>Bacteria</taxon>
        <taxon>Pseudomonadati</taxon>
        <taxon>Bacteroidota</taxon>
        <taxon>Cytophagia</taxon>
        <taxon>Cytophagales</taxon>
        <taxon>Spirosomataceae</taxon>
        <taxon>Larkinella</taxon>
    </lineage>
</organism>
<dbReference type="GO" id="GO:0000160">
    <property type="term" value="P:phosphorelay signal transduction system"/>
    <property type="evidence" value="ECO:0007669"/>
    <property type="project" value="InterPro"/>
</dbReference>
<dbReference type="InterPro" id="IPR011006">
    <property type="entry name" value="CheY-like_superfamily"/>
</dbReference>
<dbReference type="Gene3D" id="3.40.50.2300">
    <property type="match status" value="1"/>
</dbReference>
<proteinExistence type="predicted"/>
<dbReference type="SUPFAM" id="SSF52172">
    <property type="entry name" value="CheY-like"/>
    <property type="match status" value="1"/>
</dbReference>
<dbReference type="PANTHER" id="PTHR43214">
    <property type="entry name" value="TWO-COMPONENT RESPONSE REGULATOR"/>
    <property type="match status" value="1"/>
</dbReference>
<feature type="modified residue" description="4-aspartylphosphate" evidence="3">
    <location>
        <position position="56"/>
    </location>
</feature>
<dbReference type="InterPro" id="IPR036388">
    <property type="entry name" value="WH-like_DNA-bd_sf"/>
</dbReference>
<dbReference type="InterPro" id="IPR039420">
    <property type="entry name" value="WalR-like"/>
</dbReference>
<dbReference type="AlphaFoldDB" id="A0A3P1CWI7"/>
<evidence type="ECO:0000256" key="3">
    <source>
        <dbReference type="PROSITE-ProRule" id="PRU00169"/>
    </source>
</evidence>
<dbReference type="InterPro" id="IPR001789">
    <property type="entry name" value="Sig_transdc_resp-reg_receiver"/>
</dbReference>
<gene>
    <name evidence="6" type="ORF">EHT87_02775</name>
</gene>
<evidence type="ECO:0000256" key="1">
    <source>
        <dbReference type="ARBA" id="ARBA00022553"/>
    </source>
</evidence>
<dbReference type="EMBL" id="RQJP01000001">
    <property type="protein sequence ID" value="RRB17224.1"/>
    <property type="molecule type" value="Genomic_DNA"/>
</dbReference>
<dbReference type="CDD" id="cd17535">
    <property type="entry name" value="REC_NarL-like"/>
    <property type="match status" value="1"/>
</dbReference>
<dbReference type="InterPro" id="IPR000792">
    <property type="entry name" value="Tscrpt_reg_LuxR_C"/>
</dbReference>
<keyword evidence="1 3" id="KW-0597">Phosphoprotein</keyword>
<dbReference type="Proteomes" id="UP000274271">
    <property type="component" value="Unassembled WGS sequence"/>
</dbReference>
<sequence length="209" mass="23238">MMPYNIALLDDHQVVLESFANLLATSDRFRVIGIAFDQPSLLAILDQEPIDVLITDLLMPTINATELIPILKARYPTLSILVLSGSTDPLLVRQVMQAGANGYVTKTADKAELFDAILAVAAGRRHIDSRVFSVDETVLVPPASNPLTDRETQIARLIVDELSSMEIANRLFISFNTVETHRKRIYQKLGVTTALGLMKYLLKRGFMKK</sequence>
<dbReference type="OrthoDB" id="9797341at2"/>
<evidence type="ECO:0000256" key="2">
    <source>
        <dbReference type="ARBA" id="ARBA00023125"/>
    </source>
</evidence>
<reference evidence="6 7" key="1">
    <citation type="submission" date="2018-11" db="EMBL/GenBank/DDBJ databases">
        <authorList>
            <person name="Zhou Z."/>
            <person name="Wang G."/>
        </authorList>
    </citation>
    <scope>NUCLEOTIDE SEQUENCE [LARGE SCALE GENOMIC DNA]</scope>
    <source>
        <strain evidence="6 7">KCTC42998</strain>
    </source>
</reference>
<dbReference type="SMART" id="SM00421">
    <property type="entry name" value="HTH_LUXR"/>
    <property type="match status" value="1"/>
</dbReference>
<evidence type="ECO:0000259" key="4">
    <source>
        <dbReference type="PROSITE" id="PS50043"/>
    </source>
</evidence>
<dbReference type="CDD" id="cd06170">
    <property type="entry name" value="LuxR_C_like"/>
    <property type="match status" value="1"/>
</dbReference>
<dbReference type="PROSITE" id="PS50110">
    <property type="entry name" value="RESPONSE_REGULATORY"/>
    <property type="match status" value="1"/>
</dbReference>
<dbReference type="InterPro" id="IPR058245">
    <property type="entry name" value="NreC/VraR/RcsB-like_REC"/>
</dbReference>
<dbReference type="SUPFAM" id="SSF46894">
    <property type="entry name" value="C-terminal effector domain of the bipartite response regulators"/>
    <property type="match status" value="1"/>
</dbReference>
<dbReference type="Gene3D" id="1.10.10.10">
    <property type="entry name" value="Winged helix-like DNA-binding domain superfamily/Winged helix DNA-binding domain"/>
    <property type="match status" value="1"/>
</dbReference>
<protein>
    <submittedName>
        <fullName evidence="6">DNA-binding response regulator</fullName>
    </submittedName>
</protein>
<dbReference type="GO" id="GO:0003677">
    <property type="term" value="F:DNA binding"/>
    <property type="evidence" value="ECO:0007669"/>
    <property type="project" value="UniProtKB-KW"/>
</dbReference>
<evidence type="ECO:0000313" key="6">
    <source>
        <dbReference type="EMBL" id="RRB17224.1"/>
    </source>
</evidence>
<dbReference type="Pfam" id="PF00196">
    <property type="entry name" value="GerE"/>
    <property type="match status" value="1"/>
</dbReference>
<dbReference type="SMART" id="SM00448">
    <property type="entry name" value="REC"/>
    <property type="match status" value="1"/>
</dbReference>
<evidence type="ECO:0000259" key="5">
    <source>
        <dbReference type="PROSITE" id="PS50110"/>
    </source>
</evidence>
<name>A0A3P1CWI7_9BACT</name>
<feature type="domain" description="HTH luxR-type" evidence="4">
    <location>
        <begin position="140"/>
        <end position="205"/>
    </location>
</feature>
<comment type="caution">
    <text evidence="6">The sequence shown here is derived from an EMBL/GenBank/DDBJ whole genome shotgun (WGS) entry which is preliminary data.</text>
</comment>
<keyword evidence="2 6" id="KW-0238">DNA-binding</keyword>
<dbReference type="GO" id="GO:0006355">
    <property type="term" value="P:regulation of DNA-templated transcription"/>
    <property type="evidence" value="ECO:0007669"/>
    <property type="project" value="InterPro"/>
</dbReference>
<dbReference type="PRINTS" id="PR00038">
    <property type="entry name" value="HTHLUXR"/>
</dbReference>
<accession>A0A3P1CWI7</accession>
<dbReference type="RefSeq" id="WP_124903613.1">
    <property type="nucleotide sequence ID" value="NZ_RQJP01000001.1"/>
</dbReference>
<evidence type="ECO:0000313" key="7">
    <source>
        <dbReference type="Proteomes" id="UP000274271"/>
    </source>
</evidence>
<dbReference type="PANTHER" id="PTHR43214:SF17">
    <property type="entry name" value="TRANSCRIPTIONAL REGULATORY PROTEIN RCSB"/>
    <property type="match status" value="1"/>
</dbReference>
<dbReference type="PROSITE" id="PS50043">
    <property type="entry name" value="HTH_LUXR_2"/>
    <property type="match status" value="1"/>
</dbReference>
<feature type="domain" description="Response regulatory" evidence="5">
    <location>
        <begin position="5"/>
        <end position="121"/>
    </location>
</feature>
<dbReference type="InterPro" id="IPR016032">
    <property type="entry name" value="Sig_transdc_resp-reg_C-effctor"/>
</dbReference>
<keyword evidence="7" id="KW-1185">Reference proteome</keyword>